<gene>
    <name evidence="1" type="ORF">ACFFGH_24655</name>
</gene>
<organism evidence="1 2">
    <name type="scientific">Lysobacter korlensis</name>
    <dbReference type="NCBI Taxonomy" id="553636"/>
    <lineage>
        <taxon>Bacteria</taxon>
        <taxon>Pseudomonadati</taxon>
        <taxon>Pseudomonadota</taxon>
        <taxon>Gammaproteobacteria</taxon>
        <taxon>Lysobacterales</taxon>
        <taxon>Lysobacteraceae</taxon>
        <taxon>Lysobacter</taxon>
    </lineage>
</organism>
<protein>
    <submittedName>
        <fullName evidence="1">DUF4287 domain-containing protein</fullName>
    </submittedName>
</protein>
<comment type="caution">
    <text evidence="1">The sequence shown here is derived from an EMBL/GenBank/DDBJ whole genome shotgun (WGS) entry which is preliminary data.</text>
</comment>
<sequence>MAVADSRSGVGDDAVLAATGKRPDDWFRMLDERNATTWRHADIAAWLVRDHGVDPWWSQNLTVRYEQERGMRAPGQMADGTYSVSTSRTLAGDKRQVLEAAVAAVRESVGMEPASVNADAAYATARWKLDTGTLLLTVNPPKSGKSSVNLTHSKLRNPEAMSAAKDTLSAMLERVAATLG</sequence>
<dbReference type="Pfam" id="PF14117">
    <property type="entry name" value="DUF4287"/>
    <property type="match status" value="1"/>
</dbReference>
<reference evidence="1 2" key="1">
    <citation type="submission" date="2024-09" db="EMBL/GenBank/DDBJ databases">
        <authorList>
            <person name="Sun Q."/>
            <person name="Mori K."/>
        </authorList>
    </citation>
    <scope>NUCLEOTIDE SEQUENCE [LARGE SCALE GENOMIC DNA]</scope>
    <source>
        <strain evidence="1 2">KCTC 23076</strain>
    </source>
</reference>
<accession>A0ABV6RVM4</accession>
<dbReference type="InterPro" id="IPR025629">
    <property type="entry name" value="DUF4287"/>
</dbReference>
<evidence type="ECO:0000313" key="1">
    <source>
        <dbReference type="EMBL" id="MFC0681034.1"/>
    </source>
</evidence>
<dbReference type="EMBL" id="JBHLTG010000006">
    <property type="protein sequence ID" value="MFC0681034.1"/>
    <property type="molecule type" value="Genomic_DNA"/>
</dbReference>
<dbReference type="RefSeq" id="WP_386673279.1">
    <property type="nucleotide sequence ID" value="NZ_JBHLTG010000006.1"/>
</dbReference>
<evidence type="ECO:0000313" key="2">
    <source>
        <dbReference type="Proteomes" id="UP001589896"/>
    </source>
</evidence>
<dbReference type="Proteomes" id="UP001589896">
    <property type="component" value="Unassembled WGS sequence"/>
</dbReference>
<name>A0ABV6RVM4_9GAMM</name>
<proteinExistence type="predicted"/>
<keyword evidence="2" id="KW-1185">Reference proteome</keyword>